<dbReference type="Proteomes" id="UP000001654">
    <property type="component" value="Chromosome"/>
</dbReference>
<dbReference type="EMBL" id="CP001650">
    <property type="protein sequence ID" value="ADF51649.1"/>
    <property type="molecule type" value="Genomic_DNA"/>
</dbReference>
<sequence length="237" mass="28091">MNTNELNKRIRKIDLEQVLKIFESNKKPELNNVIEKIRKESYSILAHDEKNIESYDLLLIVNYNELTGYALNSERKLKNRDIITYQFCRFLSEEFKNLNEIILFNTFQNLLKSTYEMFGFFCVNQYELKELNNPIFILKGKKAVEKVLTIEPISFFKLIFNKKSIIENEKGIEKIYLIYDLNDNLFKVGFTKKTIEERIKSISEPTIKGKKPDGYFGVMVPAVSVKQCHFKRYCNYI</sequence>
<evidence type="ECO:0008006" key="3">
    <source>
        <dbReference type="Google" id="ProtNLM"/>
    </source>
</evidence>
<accession>D5BJI3</accession>
<reference evidence="1 2" key="1">
    <citation type="journal article" date="2010" name="BMC Genomics">
        <title>The complete genome of Zunongwangia profunda SM-A87 reveals its adaptation to the deep-sea environment and ecological role in sedimentary organic nitrogen degradation.</title>
        <authorList>
            <person name="Qin Q.L."/>
            <person name="Zhang X.Y."/>
            <person name="Wang X.M."/>
            <person name="Liu G.M."/>
            <person name="Chen X.L."/>
            <person name="Xie B.B."/>
            <person name="Dang H.Y."/>
            <person name="Zhou B.C."/>
            <person name="Yu J."/>
            <person name="Zhang Y.Z."/>
        </authorList>
    </citation>
    <scope>NUCLEOTIDE SEQUENCE [LARGE SCALE GENOMIC DNA]</scope>
    <source>
        <strain evidence="2">DSM 18752 / CCTCC AB 206139 / SM-A87</strain>
    </source>
</reference>
<dbReference type="KEGG" id="zpr:ZPR_1313"/>
<dbReference type="AlphaFoldDB" id="D5BJI3"/>
<dbReference type="RefSeq" id="WP_013070801.1">
    <property type="nucleotide sequence ID" value="NC_014041.1"/>
</dbReference>
<organism evidence="1 2">
    <name type="scientific">Zunongwangia profunda (strain DSM 18752 / CCTCC AB 206139 / SM-A87)</name>
    <name type="common">Wangia profunda</name>
    <dbReference type="NCBI Taxonomy" id="655815"/>
    <lineage>
        <taxon>Bacteria</taxon>
        <taxon>Pseudomonadati</taxon>
        <taxon>Bacteroidota</taxon>
        <taxon>Flavobacteriia</taxon>
        <taxon>Flavobacteriales</taxon>
        <taxon>Flavobacteriaceae</taxon>
        <taxon>Zunongwangia</taxon>
    </lineage>
</organism>
<name>D5BJI3_ZUNPS</name>
<protein>
    <recommendedName>
        <fullName evidence="3">GIY-YIG nuclease family protein</fullName>
    </recommendedName>
</protein>
<dbReference type="HOGENOM" id="CLU_1170306_0_0_10"/>
<gene>
    <name evidence="1" type="ordered locus">ZPR_1313</name>
</gene>
<dbReference type="OrthoDB" id="792524at2"/>
<evidence type="ECO:0000313" key="1">
    <source>
        <dbReference type="EMBL" id="ADF51649.1"/>
    </source>
</evidence>
<keyword evidence="2" id="KW-1185">Reference proteome</keyword>
<dbReference type="eggNOG" id="ENOG502ZFVW">
    <property type="taxonomic scope" value="Bacteria"/>
</dbReference>
<proteinExistence type="predicted"/>
<evidence type="ECO:0000313" key="2">
    <source>
        <dbReference type="Proteomes" id="UP000001654"/>
    </source>
</evidence>